<feature type="transmembrane region" description="Helical" evidence="1">
    <location>
        <begin position="129"/>
        <end position="154"/>
    </location>
</feature>
<feature type="transmembrane region" description="Helical" evidence="1">
    <location>
        <begin position="253"/>
        <end position="272"/>
    </location>
</feature>
<feature type="transmembrane region" description="Helical" evidence="1">
    <location>
        <begin position="211"/>
        <end position="233"/>
    </location>
</feature>
<feature type="transmembrane region" description="Helical" evidence="1">
    <location>
        <begin position="33"/>
        <end position="53"/>
    </location>
</feature>
<evidence type="ECO:0008006" key="4">
    <source>
        <dbReference type="Google" id="ProtNLM"/>
    </source>
</evidence>
<dbReference type="EMBL" id="JAVQLW010000003">
    <property type="protein sequence ID" value="MDS9469299.1"/>
    <property type="molecule type" value="Genomic_DNA"/>
</dbReference>
<keyword evidence="1" id="KW-0812">Transmembrane</keyword>
<evidence type="ECO:0000313" key="2">
    <source>
        <dbReference type="EMBL" id="MDS9469299.1"/>
    </source>
</evidence>
<feature type="transmembrane region" description="Helical" evidence="1">
    <location>
        <begin position="278"/>
        <end position="297"/>
    </location>
</feature>
<accession>A0ABU2HXG7</accession>
<dbReference type="RefSeq" id="WP_311161889.1">
    <property type="nucleotide sequence ID" value="NZ_JAVQLW010000003.1"/>
</dbReference>
<feature type="transmembrane region" description="Helical" evidence="1">
    <location>
        <begin position="354"/>
        <end position="374"/>
    </location>
</feature>
<feature type="transmembrane region" description="Helical" evidence="1">
    <location>
        <begin position="330"/>
        <end position="348"/>
    </location>
</feature>
<evidence type="ECO:0000313" key="3">
    <source>
        <dbReference type="Proteomes" id="UP001269144"/>
    </source>
</evidence>
<dbReference type="Proteomes" id="UP001269144">
    <property type="component" value="Unassembled WGS sequence"/>
</dbReference>
<feature type="transmembrane region" description="Helical" evidence="1">
    <location>
        <begin position="60"/>
        <end position="77"/>
    </location>
</feature>
<organism evidence="2 3">
    <name type="scientific">Paracoccus aurantius</name>
    <dbReference type="NCBI Taxonomy" id="3073814"/>
    <lineage>
        <taxon>Bacteria</taxon>
        <taxon>Pseudomonadati</taxon>
        <taxon>Pseudomonadota</taxon>
        <taxon>Alphaproteobacteria</taxon>
        <taxon>Rhodobacterales</taxon>
        <taxon>Paracoccaceae</taxon>
        <taxon>Paracoccus</taxon>
    </lineage>
</organism>
<keyword evidence="1" id="KW-1133">Transmembrane helix</keyword>
<feature type="transmembrane region" description="Helical" evidence="1">
    <location>
        <begin position="405"/>
        <end position="433"/>
    </location>
</feature>
<feature type="transmembrane region" description="Helical" evidence="1">
    <location>
        <begin position="9"/>
        <end position="27"/>
    </location>
</feature>
<keyword evidence="1" id="KW-0472">Membrane</keyword>
<name>A0ABU2HXG7_9RHOB</name>
<feature type="transmembrane region" description="Helical" evidence="1">
    <location>
        <begin position="445"/>
        <end position="468"/>
    </location>
</feature>
<comment type="caution">
    <text evidence="2">The sequence shown here is derived from an EMBL/GenBank/DDBJ whole genome shotgun (WGS) entry which is preliminary data.</text>
</comment>
<evidence type="ECO:0000256" key="1">
    <source>
        <dbReference type="SAM" id="Phobius"/>
    </source>
</evidence>
<gene>
    <name evidence="2" type="ORF">RGQ15_17185</name>
</gene>
<protein>
    <recommendedName>
        <fullName evidence="4">H+/citrate symporter</fullName>
    </recommendedName>
</protein>
<keyword evidence="3" id="KW-1185">Reference proteome</keyword>
<feature type="transmembrane region" description="Helical" evidence="1">
    <location>
        <begin position="175"/>
        <end position="199"/>
    </location>
</feature>
<sequence>MSGNLAPRLRALSGVFPVGVMLGTIAAEYGSSPVLAGLSGVLSLATILAFCVSDRSSPRIFAVVGLAMVILAILSRSDGLAGSWSAVEKGSFVIALYTALSAIRIAASGSEEILACGRFLAGQRPGLRYLALTIGGHLFGLILLYGSIALLGSLASESAMREPDPEIRRHRRRRMLVAVQRGFASTLSWSPLGFSMAITTALVPGAEWPKVALPCLAISITMIIVGWGMDAIFKPRLNRPVPIGSGPGGGWLLHLRPLLLLLAVVVTGVFLLHQAAHVDVVVAVMSFVPTVAMAWILQQGKSSGTGRMSHLGHRVGEFTTRELPAYGGQIVLLFMAAFIGSLGAFLLVPMMPRLGIDLGALPPLLIVVSMVWLVPLTGQMGMNPILSVSLIVPMLPSPAEMGVDPAALVAAIVGGWAITGTTSPFTASVLLIGSFGKVSPRHVGLAWNGFYALVMGIVISAWSAFLAMSM</sequence>
<reference evidence="3" key="1">
    <citation type="submission" date="2023-07" db="EMBL/GenBank/DDBJ databases">
        <title>Paracoccus sp. MBLB3053 whole genome sequence.</title>
        <authorList>
            <person name="Hwang C.Y."/>
            <person name="Cho E.-S."/>
            <person name="Seo M.-J."/>
        </authorList>
    </citation>
    <scope>NUCLEOTIDE SEQUENCE [LARGE SCALE GENOMIC DNA]</scope>
    <source>
        <strain evidence="3">MBLB3053</strain>
    </source>
</reference>
<proteinExistence type="predicted"/>